<proteinExistence type="predicted"/>
<organism evidence="1 2">
    <name type="scientific">Scortum barcoo</name>
    <name type="common">barcoo grunter</name>
    <dbReference type="NCBI Taxonomy" id="214431"/>
    <lineage>
        <taxon>Eukaryota</taxon>
        <taxon>Metazoa</taxon>
        <taxon>Chordata</taxon>
        <taxon>Craniata</taxon>
        <taxon>Vertebrata</taxon>
        <taxon>Euteleostomi</taxon>
        <taxon>Actinopterygii</taxon>
        <taxon>Neopterygii</taxon>
        <taxon>Teleostei</taxon>
        <taxon>Neoteleostei</taxon>
        <taxon>Acanthomorphata</taxon>
        <taxon>Eupercaria</taxon>
        <taxon>Centrarchiformes</taxon>
        <taxon>Terapontoidei</taxon>
        <taxon>Terapontidae</taxon>
        <taxon>Scortum</taxon>
    </lineage>
</organism>
<accession>A0ACB8VVV1</accession>
<feature type="non-terminal residue" evidence="1">
    <location>
        <position position="1"/>
    </location>
</feature>
<gene>
    <name evidence="1" type="ORF">L3Q82_013998</name>
</gene>
<sequence length="1418" mass="161570">RSANRIEGGLKPLMGTRWLLTSWLKMADENETAPLPEKEDVEDHGHCSDCENEEHHFDDGDRGLGDDTGAKKKKKKQKKKKKSGAPEAVQDPLAKARIPALFEVNSLPADKLQEIQKAIELFSVGQGPAKTMEEATRRSYQFWDTQPVPVPKLGETVTSHGSIEPDKDHIREEPYSLPQGFSWDTLDLGNPAVVRETEHSNPDHLKELYTLLNENYVEDDDNMFRFDYSPEFLLWALRPPGWLPQWHCGVRVNSNQKLVGFISAIPATIRIYDIEKKMVEINFLCVHKKLRSKRVAPVLIREITRRVNLQGIFQAVYTAGVVLPKPVGTCRYWHRSLNPRKLIEVKFSHLSRNMTMQRTMKLYRLPEVVHRLLREYLSQFNLVPAMNQDEVEHWLLPRENIIDTYLVENDGKVTDFLSFYTLPSTIMNHPVHRSLKAAYSFYNVHTTTPLLDLMSDALILAKSKGFDVFNALDLMENKTFLEKLKFGIGDGNLQYYLYNWKCPSMGSEKVHFLSRLLFIMRLYRGSGRTVRAVISIQLIDQSCTMWISAAIICVCLVLFLIKYVYGSSGPNPFEKDTREPLKKMVHDRKEKKKILKQGIHYIGDLQDHKPFRCMLDSLTNGQLQWEPLENPFDQVVLGPPENRRQYPIYSGRTRFPEELKKCFPGEEKAIDEYMRLVKKVGRNTWFLVLLKLCPVPIAKLMVYTGLARRLSFFFKMASRSLTEEVVNGLTENKDLRAVFTYIFGTYGNMPKDASFSMHSLLVTHYLNGAWYPKGGASEIAYHMIPIIEKAGGAVLVRAPVNRILFNEAKEACGVSVMKGQEEVHIRAPMVISNAGIFNTYQKLLPKELQAMPEIQKQLSMMKNGEGGLSIFIGLTGTKEDLGLKADNYWIFTENNLDELVENYLKGKREESAKNVPLLFVASPSAKDPTWEERSPGTETRDEMQKICFIHTEGKWATLTLSLVSFANYKWFEEWKDGKVKNRGPDYKDLKQTFIDSALEVVMGVFPKITRDKIEYIDAGTPITNTHYIGAPKGEIYGADHGIARFSPELHATVRPQTPLKNLYLTGWSASAASDHPEFASYSRQRQSIFLWRSMEVKPLSYELLAEVGEGSYGKVYKAREVGEKRRLLAVKKFNIRGDDAADGGIPAFMIREVALLQKMKYFNHPNIVTLLDASAIPAGGRSLDLTLVLEYIDQDLSTYLSKVPPSGLSCDRIKDVMQQLLRGLDFLHTNMVLHRDLKPENILVSSRGEVKIADFGLARIYTFNIALTPGVVTLWYRAPEVLLNSVYMSSVDMWSAGCIFAELFLLRPLFQGYTEVQQLQKIFEVIGLPSEEDWPEDSPISYSVNWGPEGSCTKLLHNLGPDENDLLSMHFDETLKQLCCPSRLNSVTSPYLQQCLAFRPSRRISAAKALAHPFFMKH</sequence>
<name>A0ACB8VVV1_9TELE</name>
<comment type="caution">
    <text evidence="1">The sequence shown here is derived from an EMBL/GenBank/DDBJ whole genome shotgun (WGS) entry which is preliminary data.</text>
</comment>
<reference evidence="1" key="1">
    <citation type="submission" date="2022-04" db="EMBL/GenBank/DDBJ databases">
        <title>Jade perch genome.</title>
        <authorList>
            <person name="Chao B."/>
        </authorList>
    </citation>
    <scope>NUCLEOTIDE SEQUENCE</scope>
    <source>
        <strain evidence="1">CB-2022</strain>
    </source>
</reference>
<evidence type="ECO:0000313" key="1">
    <source>
        <dbReference type="EMBL" id="KAI3359616.1"/>
    </source>
</evidence>
<dbReference type="EMBL" id="CM041547">
    <property type="protein sequence ID" value="KAI3359616.1"/>
    <property type="molecule type" value="Genomic_DNA"/>
</dbReference>
<protein>
    <submittedName>
        <fullName evidence="1">Uncharacterized protein</fullName>
    </submittedName>
</protein>
<keyword evidence="2" id="KW-1185">Reference proteome</keyword>
<evidence type="ECO:0000313" key="2">
    <source>
        <dbReference type="Proteomes" id="UP000831701"/>
    </source>
</evidence>
<dbReference type="Proteomes" id="UP000831701">
    <property type="component" value="Chromosome 17"/>
</dbReference>